<dbReference type="Proteomes" id="UP001215598">
    <property type="component" value="Unassembled WGS sequence"/>
</dbReference>
<protein>
    <submittedName>
        <fullName evidence="1">Uncharacterized protein</fullName>
    </submittedName>
</protein>
<accession>A0AAD7MT29</accession>
<dbReference type="EMBL" id="JARKIB010000148">
    <property type="protein sequence ID" value="KAJ7731990.1"/>
    <property type="molecule type" value="Genomic_DNA"/>
</dbReference>
<gene>
    <name evidence="1" type="ORF">B0H16DRAFT_1893177</name>
</gene>
<evidence type="ECO:0000313" key="2">
    <source>
        <dbReference type="Proteomes" id="UP001215598"/>
    </source>
</evidence>
<organism evidence="1 2">
    <name type="scientific">Mycena metata</name>
    <dbReference type="NCBI Taxonomy" id="1033252"/>
    <lineage>
        <taxon>Eukaryota</taxon>
        <taxon>Fungi</taxon>
        <taxon>Dikarya</taxon>
        <taxon>Basidiomycota</taxon>
        <taxon>Agaricomycotina</taxon>
        <taxon>Agaricomycetes</taxon>
        <taxon>Agaricomycetidae</taxon>
        <taxon>Agaricales</taxon>
        <taxon>Marasmiineae</taxon>
        <taxon>Mycenaceae</taxon>
        <taxon>Mycena</taxon>
    </lineage>
</organism>
<sequence>MAARSSEFETLLASYHHLIRYLYPPSLRPSFTFADRPGSRHVLYAASGLGAPESLEHPICTDPEVVSAFKSSAGPNTIPSLSGRARHPGKRYLSAQAFLVVSLRALPFAVQSKRRGTVQVPTASAAPSAAEQETPHCEISTVCDAHTRFRALDALRSPRITVDAAFHTLPALVRRVRKRAKHFL</sequence>
<dbReference type="AlphaFoldDB" id="A0AAD7MT29"/>
<reference evidence="1" key="1">
    <citation type="submission" date="2023-03" db="EMBL/GenBank/DDBJ databases">
        <title>Massive genome expansion in bonnet fungi (Mycena s.s.) driven by repeated elements and novel gene families across ecological guilds.</title>
        <authorList>
            <consortium name="Lawrence Berkeley National Laboratory"/>
            <person name="Harder C.B."/>
            <person name="Miyauchi S."/>
            <person name="Viragh M."/>
            <person name="Kuo A."/>
            <person name="Thoen E."/>
            <person name="Andreopoulos B."/>
            <person name="Lu D."/>
            <person name="Skrede I."/>
            <person name="Drula E."/>
            <person name="Henrissat B."/>
            <person name="Morin E."/>
            <person name="Kohler A."/>
            <person name="Barry K."/>
            <person name="LaButti K."/>
            <person name="Morin E."/>
            <person name="Salamov A."/>
            <person name="Lipzen A."/>
            <person name="Mereny Z."/>
            <person name="Hegedus B."/>
            <person name="Baldrian P."/>
            <person name="Stursova M."/>
            <person name="Weitz H."/>
            <person name="Taylor A."/>
            <person name="Grigoriev I.V."/>
            <person name="Nagy L.G."/>
            <person name="Martin F."/>
            <person name="Kauserud H."/>
        </authorList>
    </citation>
    <scope>NUCLEOTIDE SEQUENCE</scope>
    <source>
        <strain evidence="1">CBHHK182m</strain>
    </source>
</reference>
<comment type="caution">
    <text evidence="1">The sequence shown here is derived from an EMBL/GenBank/DDBJ whole genome shotgun (WGS) entry which is preliminary data.</text>
</comment>
<evidence type="ECO:0000313" key="1">
    <source>
        <dbReference type="EMBL" id="KAJ7731990.1"/>
    </source>
</evidence>
<proteinExistence type="predicted"/>
<keyword evidence="2" id="KW-1185">Reference proteome</keyword>
<name>A0AAD7MT29_9AGAR</name>